<reference evidence="1" key="1">
    <citation type="submission" date="2020-08" db="EMBL/GenBank/DDBJ databases">
        <title>Multicomponent nature underlies the extraordinary mechanical properties of spider dragline silk.</title>
        <authorList>
            <person name="Kono N."/>
            <person name="Nakamura H."/>
            <person name="Mori M."/>
            <person name="Yoshida Y."/>
            <person name="Ohtoshi R."/>
            <person name="Malay A.D."/>
            <person name="Moran D.A.P."/>
            <person name="Tomita M."/>
            <person name="Numata K."/>
            <person name="Arakawa K."/>
        </authorList>
    </citation>
    <scope>NUCLEOTIDE SEQUENCE</scope>
</reference>
<sequence length="84" mass="9544">MAVEEGQRMQAIFRPPRFTGPAPTVMVWHEKFSLTVGAFSRITCFIIPCCNSTCSIGCQFVRLTCTRSPDLFPSKNEWDIIGWQ</sequence>
<protein>
    <submittedName>
        <fullName evidence="1">Uncharacterized protein</fullName>
    </submittedName>
</protein>
<evidence type="ECO:0000313" key="1">
    <source>
        <dbReference type="EMBL" id="GFY01344.1"/>
    </source>
</evidence>
<organism evidence="1 2">
    <name type="scientific">Trichonephila clavipes</name>
    <name type="common">Golden silk orbweaver</name>
    <name type="synonym">Nephila clavipes</name>
    <dbReference type="NCBI Taxonomy" id="2585209"/>
    <lineage>
        <taxon>Eukaryota</taxon>
        <taxon>Metazoa</taxon>
        <taxon>Ecdysozoa</taxon>
        <taxon>Arthropoda</taxon>
        <taxon>Chelicerata</taxon>
        <taxon>Arachnida</taxon>
        <taxon>Araneae</taxon>
        <taxon>Araneomorphae</taxon>
        <taxon>Entelegynae</taxon>
        <taxon>Araneoidea</taxon>
        <taxon>Nephilidae</taxon>
        <taxon>Trichonephila</taxon>
    </lineage>
</organism>
<dbReference type="Proteomes" id="UP000887159">
    <property type="component" value="Unassembled WGS sequence"/>
</dbReference>
<dbReference type="EMBL" id="BMAU01021225">
    <property type="protein sequence ID" value="GFY01344.1"/>
    <property type="molecule type" value="Genomic_DNA"/>
</dbReference>
<evidence type="ECO:0000313" key="2">
    <source>
        <dbReference type="Proteomes" id="UP000887159"/>
    </source>
</evidence>
<proteinExistence type="predicted"/>
<comment type="caution">
    <text evidence="1">The sequence shown here is derived from an EMBL/GenBank/DDBJ whole genome shotgun (WGS) entry which is preliminary data.</text>
</comment>
<accession>A0A8X6VBE8</accession>
<dbReference type="AlphaFoldDB" id="A0A8X6VBE8"/>
<name>A0A8X6VBE8_TRICX</name>
<keyword evidence="2" id="KW-1185">Reference proteome</keyword>
<gene>
    <name evidence="1" type="ORF">TNCV_5078101</name>
</gene>